<feature type="domain" description="RFX-type winged-helix" evidence="6">
    <location>
        <begin position="93"/>
        <end position="183"/>
    </location>
</feature>
<feature type="region of interest" description="Disordered" evidence="5">
    <location>
        <begin position="1"/>
        <end position="29"/>
    </location>
</feature>
<proteinExistence type="inferred from homology"/>
<dbReference type="GO" id="GO:0005634">
    <property type="term" value="C:nucleus"/>
    <property type="evidence" value="ECO:0007669"/>
    <property type="project" value="UniProtKB-SubCell"/>
</dbReference>
<keyword evidence="2" id="KW-0238">DNA-binding</keyword>
<protein>
    <recommendedName>
        <fullName evidence="6">RFX-type winged-helix domain-containing protein</fullName>
    </recommendedName>
</protein>
<evidence type="ECO:0000259" key="6">
    <source>
        <dbReference type="PROSITE" id="PS51526"/>
    </source>
</evidence>
<reference evidence="7" key="1">
    <citation type="submission" date="2021-01" db="EMBL/GenBank/DDBJ databases">
        <authorList>
            <person name="Zahm M."/>
            <person name="Roques C."/>
            <person name="Cabau C."/>
            <person name="Klopp C."/>
            <person name="Donnadieu C."/>
            <person name="Jouanno E."/>
            <person name="Lampietro C."/>
            <person name="Louis A."/>
            <person name="Herpin A."/>
            <person name="Echchiki A."/>
            <person name="Berthelot C."/>
            <person name="Parey E."/>
            <person name="Roest-Crollius H."/>
            <person name="Braasch I."/>
            <person name="Postlethwait J."/>
            <person name="Bobe J."/>
            <person name="Montfort J."/>
            <person name="Bouchez O."/>
            <person name="Begum T."/>
            <person name="Mejri S."/>
            <person name="Adams A."/>
            <person name="Chen W.-J."/>
            <person name="Guiguen Y."/>
        </authorList>
    </citation>
    <scope>NUCLEOTIDE SEQUENCE</scope>
    <source>
        <tissue evidence="7">Blood</tissue>
    </source>
</reference>
<dbReference type="PANTHER" id="PTHR12619">
    <property type="entry name" value="RFX TRANSCRIPTION FACTOR FAMILY"/>
    <property type="match status" value="1"/>
</dbReference>
<dbReference type="OrthoDB" id="10069709at2759"/>
<sequence>MAEDGPQAAAPSRDGGGLDPGETGSEPSMLLQKLKSNIPKNIQSKVDFILQEVQRFSDSDKLYLYLQLPSGPGTGEKSGGDSSSFNTSDQLHACNWIRSHLEEHADTCLPKQDVYEAYRRYCDNLQYRPLSAANFGKIIRDIFPNIKARRLGGRGQSKYPFTRTQLLDSAVVTYCYSGIRRKSVLSMPLLPSLDLKNDPSELTELVQTYKQEVTEAACELICDWAQKILKRSFDTVVEIARFLVQEHIVNPRCSQAELVTSAALAGGPPKPHKVIKRSMVPPKGGGAEGEGGGTDNSKDRDRGDQASPGKTAHGEGKPQARGAEGGVRASGASLGGGASGGRDLQAVEAVMKRYPQLLPRGTLPEKATPPTAITAATVTVAAVTSSSPPTTATLAPRGDTPATPLKVTLPIAMATLPAHQHHHPAAAATVFNMILPSGVSLAYPEREKAPAVTMATPNPTTPTPAPVITVQKPRGCPKAGPGGPAHSHALAPLTGGVIQKALPAPSTSSSTQPPQTPQPEIMEIVIQDQHIRLLSALPGPASSLEAPPLPGPGGVVTGTDGSQVGQQKSVVVQCFRPGPSGTDIRTPQEGSAANPHPHAQPVLVLQGPPKAGGLGWDVGGATTVEVIRRAPVSRETKAPDTSAPPTTTTTATTLSTLIEEKEEEDDEEEVEIILTPVEPLSESTLTAAQGDAP</sequence>
<evidence type="ECO:0000313" key="8">
    <source>
        <dbReference type="Proteomes" id="UP000829720"/>
    </source>
</evidence>
<dbReference type="InterPro" id="IPR003150">
    <property type="entry name" value="DNA-bd_RFX"/>
</dbReference>
<dbReference type="Gene3D" id="6.10.140.1290">
    <property type="match status" value="1"/>
</dbReference>
<dbReference type="InterPro" id="IPR036388">
    <property type="entry name" value="WH-like_DNA-bd_sf"/>
</dbReference>
<dbReference type="SUPFAM" id="SSF46785">
    <property type="entry name" value="Winged helix' DNA-binding domain"/>
    <property type="match status" value="1"/>
</dbReference>
<evidence type="ECO:0000256" key="4">
    <source>
        <dbReference type="ARBA" id="ARBA00061114"/>
    </source>
</evidence>
<comment type="similarity">
    <text evidence="4">Belongs to the RFX family.</text>
</comment>
<comment type="subcellular location">
    <subcellularLocation>
        <location evidence="1">Nucleus</location>
    </subcellularLocation>
</comment>
<dbReference type="PANTHER" id="PTHR12619:SF18">
    <property type="entry name" value="DNA-BINDING PROTEIN RFX5"/>
    <property type="match status" value="1"/>
</dbReference>
<organism evidence="7 8">
    <name type="scientific">Albula goreensis</name>
    <dbReference type="NCBI Taxonomy" id="1534307"/>
    <lineage>
        <taxon>Eukaryota</taxon>
        <taxon>Metazoa</taxon>
        <taxon>Chordata</taxon>
        <taxon>Craniata</taxon>
        <taxon>Vertebrata</taxon>
        <taxon>Euteleostomi</taxon>
        <taxon>Actinopterygii</taxon>
        <taxon>Neopterygii</taxon>
        <taxon>Teleostei</taxon>
        <taxon>Albuliformes</taxon>
        <taxon>Albulidae</taxon>
        <taxon>Albula</taxon>
    </lineage>
</organism>
<evidence type="ECO:0000256" key="1">
    <source>
        <dbReference type="ARBA" id="ARBA00004123"/>
    </source>
</evidence>
<name>A0A8T3E6S1_9TELE</name>
<dbReference type="EMBL" id="JAERUA010000003">
    <property type="protein sequence ID" value="KAI1902325.1"/>
    <property type="molecule type" value="Genomic_DNA"/>
</dbReference>
<evidence type="ECO:0000313" key="7">
    <source>
        <dbReference type="EMBL" id="KAI1902325.1"/>
    </source>
</evidence>
<dbReference type="Gene3D" id="1.10.10.10">
    <property type="entry name" value="Winged helix-like DNA-binding domain superfamily/Winged helix DNA-binding domain"/>
    <property type="match status" value="1"/>
</dbReference>
<dbReference type="GO" id="GO:0000978">
    <property type="term" value="F:RNA polymerase II cis-regulatory region sequence-specific DNA binding"/>
    <property type="evidence" value="ECO:0007669"/>
    <property type="project" value="TreeGrafter"/>
</dbReference>
<feature type="region of interest" description="Disordered" evidence="5">
    <location>
        <begin position="264"/>
        <end position="341"/>
    </location>
</feature>
<gene>
    <name evidence="7" type="ORF">AGOR_G00043600</name>
</gene>
<dbReference type="GO" id="GO:0000981">
    <property type="term" value="F:DNA-binding transcription factor activity, RNA polymerase II-specific"/>
    <property type="evidence" value="ECO:0007669"/>
    <property type="project" value="TreeGrafter"/>
</dbReference>
<evidence type="ECO:0000256" key="2">
    <source>
        <dbReference type="ARBA" id="ARBA00023125"/>
    </source>
</evidence>
<comment type="caution">
    <text evidence="7">The sequence shown here is derived from an EMBL/GenBank/DDBJ whole genome shotgun (WGS) entry which is preliminary data.</text>
</comment>
<dbReference type="FunFam" id="1.10.10.10:FF:000128">
    <property type="entry name" value="DNA-binding protein RFX5 isoform X1"/>
    <property type="match status" value="1"/>
</dbReference>
<dbReference type="Pfam" id="PF02257">
    <property type="entry name" value="RFX_DNA_binding"/>
    <property type="match status" value="1"/>
</dbReference>
<dbReference type="Pfam" id="PF18326">
    <property type="entry name" value="RFX5_N"/>
    <property type="match status" value="1"/>
</dbReference>
<feature type="compositionally biased region" description="Gly residues" evidence="5">
    <location>
        <begin position="283"/>
        <end position="294"/>
    </location>
</feature>
<dbReference type="Proteomes" id="UP000829720">
    <property type="component" value="Unassembled WGS sequence"/>
</dbReference>
<dbReference type="InterPro" id="IPR039779">
    <property type="entry name" value="RFX-like"/>
</dbReference>
<keyword evidence="8" id="KW-1185">Reference proteome</keyword>
<dbReference type="AlphaFoldDB" id="A0A8T3E6S1"/>
<dbReference type="InterPro" id="IPR036390">
    <property type="entry name" value="WH_DNA-bd_sf"/>
</dbReference>
<evidence type="ECO:0000256" key="3">
    <source>
        <dbReference type="ARBA" id="ARBA00023242"/>
    </source>
</evidence>
<keyword evidence="3" id="KW-0539">Nucleus</keyword>
<evidence type="ECO:0000256" key="5">
    <source>
        <dbReference type="SAM" id="MobiDB-lite"/>
    </source>
</evidence>
<dbReference type="PROSITE" id="PS51526">
    <property type="entry name" value="RFX_DBD"/>
    <property type="match status" value="1"/>
</dbReference>
<accession>A0A8T3E6S1</accession>
<feature type="region of interest" description="Disordered" evidence="5">
    <location>
        <begin position="578"/>
        <end position="598"/>
    </location>
</feature>